<reference evidence="1" key="2">
    <citation type="journal article" date="2020" name="Nat. Commun.">
        <title>Large-scale genome sequencing of mycorrhizal fungi provides insights into the early evolution of symbiotic traits.</title>
        <authorList>
            <person name="Miyauchi S."/>
            <person name="Kiss E."/>
            <person name="Kuo A."/>
            <person name="Drula E."/>
            <person name="Kohler A."/>
            <person name="Sanchez-Garcia M."/>
            <person name="Morin E."/>
            <person name="Andreopoulos B."/>
            <person name="Barry K.W."/>
            <person name="Bonito G."/>
            <person name="Buee M."/>
            <person name="Carver A."/>
            <person name="Chen C."/>
            <person name="Cichocki N."/>
            <person name="Clum A."/>
            <person name="Culley D."/>
            <person name="Crous P.W."/>
            <person name="Fauchery L."/>
            <person name="Girlanda M."/>
            <person name="Hayes R.D."/>
            <person name="Keri Z."/>
            <person name="LaButti K."/>
            <person name="Lipzen A."/>
            <person name="Lombard V."/>
            <person name="Magnuson J."/>
            <person name="Maillard F."/>
            <person name="Murat C."/>
            <person name="Nolan M."/>
            <person name="Ohm R.A."/>
            <person name="Pangilinan J."/>
            <person name="Pereira M.F."/>
            <person name="Perotto S."/>
            <person name="Peter M."/>
            <person name="Pfister S."/>
            <person name="Riley R."/>
            <person name="Sitrit Y."/>
            <person name="Stielow J.B."/>
            <person name="Szollosi G."/>
            <person name="Zifcakova L."/>
            <person name="Stursova M."/>
            <person name="Spatafora J.W."/>
            <person name="Tedersoo L."/>
            <person name="Vaario L.M."/>
            <person name="Yamada A."/>
            <person name="Yan M."/>
            <person name="Wang P."/>
            <person name="Xu J."/>
            <person name="Bruns T."/>
            <person name="Baldrian P."/>
            <person name="Vilgalys R."/>
            <person name="Dunand C."/>
            <person name="Henrissat B."/>
            <person name="Grigoriev I.V."/>
            <person name="Hibbett D."/>
            <person name="Nagy L.G."/>
            <person name="Martin F.M."/>
        </authorList>
    </citation>
    <scope>NUCLEOTIDE SEQUENCE</scope>
    <source>
        <strain evidence="1">P2</strain>
    </source>
</reference>
<gene>
    <name evidence="1" type="ORF">BDM02DRAFT_3197270</name>
</gene>
<comment type="caution">
    <text evidence="1">The sequence shown here is derived from an EMBL/GenBank/DDBJ whole genome shotgun (WGS) entry which is preliminary data.</text>
</comment>
<evidence type="ECO:0000313" key="2">
    <source>
        <dbReference type="Proteomes" id="UP000886501"/>
    </source>
</evidence>
<reference evidence="1" key="1">
    <citation type="submission" date="2019-10" db="EMBL/GenBank/DDBJ databases">
        <authorList>
            <consortium name="DOE Joint Genome Institute"/>
            <person name="Kuo A."/>
            <person name="Miyauchi S."/>
            <person name="Kiss E."/>
            <person name="Drula E."/>
            <person name="Kohler A."/>
            <person name="Sanchez-Garcia M."/>
            <person name="Andreopoulos B."/>
            <person name="Barry K.W."/>
            <person name="Bonito G."/>
            <person name="Buee M."/>
            <person name="Carver A."/>
            <person name="Chen C."/>
            <person name="Cichocki N."/>
            <person name="Clum A."/>
            <person name="Culley D."/>
            <person name="Crous P.W."/>
            <person name="Fauchery L."/>
            <person name="Girlanda M."/>
            <person name="Hayes R."/>
            <person name="Keri Z."/>
            <person name="Labutti K."/>
            <person name="Lipzen A."/>
            <person name="Lombard V."/>
            <person name="Magnuson J."/>
            <person name="Maillard F."/>
            <person name="Morin E."/>
            <person name="Murat C."/>
            <person name="Nolan M."/>
            <person name="Ohm R."/>
            <person name="Pangilinan J."/>
            <person name="Pereira M."/>
            <person name="Perotto S."/>
            <person name="Peter M."/>
            <person name="Riley R."/>
            <person name="Sitrit Y."/>
            <person name="Stielow B."/>
            <person name="Szollosi G."/>
            <person name="Zifcakova L."/>
            <person name="Stursova M."/>
            <person name="Spatafora J.W."/>
            <person name="Tedersoo L."/>
            <person name="Vaario L.-M."/>
            <person name="Yamada A."/>
            <person name="Yan M."/>
            <person name="Wang P."/>
            <person name="Xu J."/>
            <person name="Bruns T."/>
            <person name="Baldrian P."/>
            <person name="Vilgalys R."/>
            <person name="Henrissat B."/>
            <person name="Grigoriev I.V."/>
            <person name="Hibbett D."/>
            <person name="Nagy L.G."/>
            <person name="Martin F.M."/>
        </authorList>
    </citation>
    <scope>NUCLEOTIDE SEQUENCE</scope>
    <source>
        <strain evidence="1">P2</strain>
    </source>
</reference>
<dbReference type="Proteomes" id="UP000886501">
    <property type="component" value="Unassembled WGS sequence"/>
</dbReference>
<sequence length="284" mass="31100">MTATPTAHELVDIHARLSASARIDLALNVLGVGNLSITAFLMYRLHSADTCHFKNAFSSEGGGLETFLKELAAQYPAAEGCIFWAAGHNLTLKASAVIELVESHTLLSSAEWEARGLTWPQIVNVIIHQLVNFRSQNSQRFQVPFGLSLLAHGAPRAVIDVLEKLHLSPCFGTMSSTAVTLANGCITEAITCPRIRQHLSEHVVAYRTTRGHPGESSIWDGLGHLPGVQRRLERYVPNPPEPVQDRRTFVCTGHSANTQTTPLHGDTQIAKESCTWWIGHESKC</sequence>
<proteinExistence type="predicted"/>
<evidence type="ECO:0000313" key="1">
    <source>
        <dbReference type="EMBL" id="KAF9652140.1"/>
    </source>
</evidence>
<accession>A0ACB6ZRW9</accession>
<organism evidence="1 2">
    <name type="scientific">Thelephora ganbajun</name>
    <name type="common">Ganba fungus</name>
    <dbReference type="NCBI Taxonomy" id="370292"/>
    <lineage>
        <taxon>Eukaryota</taxon>
        <taxon>Fungi</taxon>
        <taxon>Dikarya</taxon>
        <taxon>Basidiomycota</taxon>
        <taxon>Agaricomycotina</taxon>
        <taxon>Agaricomycetes</taxon>
        <taxon>Thelephorales</taxon>
        <taxon>Thelephoraceae</taxon>
        <taxon>Thelephora</taxon>
    </lineage>
</organism>
<name>A0ACB6ZRW9_THEGA</name>
<protein>
    <submittedName>
        <fullName evidence="1">Uncharacterized protein</fullName>
    </submittedName>
</protein>
<dbReference type="EMBL" id="MU117970">
    <property type="protein sequence ID" value="KAF9652140.1"/>
    <property type="molecule type" value="Genomic_DNA"/>
</dbReference>
<keyword evidence="2" id="KW-1185">Reference proteome</keyword>